<keyword evidence="3" id="KW-1185">Reference proteome</keyword>
<proteinExistence type="predicted"/>
<comment type="caution">
    <text evidence="2">The sequence shown here is derived from an EMBL/GenBank/DDBJ whole genome shotgun (WGS) entry which is preliminary data.</text>
</comment>
<dbReference type="Proteomes" id="UP000284416">
    <property type="component" value="Unassembled WGS sequence"/>
</dbReference>
<gene>
    <name evidence="2" type="ORF">D1B31_18285</name>
</gene>
<evidence type="ECO:0000256" key="1">
    <source>
        <dbReference type="SAM" id="Phobius"/>
    </source>
</evidence>
<evidence type="ECO:0000313" key="2">
    <source>
        <dbReference type="EMBL" id="RHW36033.1"/>
    </source>
</evidence>
<keyword evidence="1" id="KW-1133">Transmembrane helix</keyword>
<sequence>MNFGITLLGKASQQVYSAWISLVFPGLMLMKLGHLSLNFLKPGGNYMLYQKPVLKIINNKALSACACGILVGWGT</sequence>
<accession>A0A417YQG8</accession>
<keyword evidence="1" id="KW-0472">Membrane</keyword>
<dbReference type="AlphaFoldDB" id="A0A417YQG8"/>
<evidence type="ECO:0000313" key="3">
    <source>
        <dbReference type="Proteomes" id="UP000284416"/>
    </source>
</evidence>
<name>A0A417YQG8_9BACI</name>
<organism evidence="2 3">
    <name type="scientific">Neobacillus notoginsengisoli</name>
    <dbReference type="NCBI Taxonomy" id="1578198"/>
    <lineage>
        <taxon>Bacteria</taxon>
        <taxon>Bacillati</taxon>
        <taxon>Bacillota</taxon>
        <taxon>Bacilli</taxon>
        <taxon>Bacillales</taxon>
        <taxon>Bacillaceae</taxon>
        <taxon>Neobacillus</taxon>
    </lineage>
</organism>
<reference evidence="2 3" key="1">
    <citation type="journal article" date="2017" name="Int. J. Syst. Evol. Microbiol.">
        <title>Bacillus notoginsengisoli sp. nov., a novel bacterium isolated from the rhizosphere of Panax notoginseng.</title>
        <authorList>
            <person name="Zhang M.Y."/>
            <person name="Cheng J."/>
            <person name="Cai Y."/>
            <person name="Zhang T.Y."/>
            <person name="Wu Y.Y."/>
            <person name="Manikprabhu D."/>
            <person name="Li W.J."/>
            <person name="Zhang Y.X."/>
        </authorList>
    </citation>
    <scope>NUCLEOTIDE SEQUENCE [LARGE SCALE GENOMIC DNA]</scope>
    <source>
        <strain evidence="2 3">JCM 30743</strain>
    </source>
</reference>
<keyword evidence="1" id="KW-0812">Transmembrane</keyword>
<feature type="transmembrane region" description="Helical" evidence="1">
    <location>
        <begin position="16"/>
        <end position="40"/>
    </location>
</feature>
<dbReference type="EMBL" id="QWEG01000012">
    <property type="protein sequence ID" value="RHW36033.1"/>
    <property type="molecule type" value="Genomic_DNA"/>
</dbReference>
<protein>
    <submittedName>
        <fullName evidence="2">Uncharacterized protein</fullName>
    </submittedName>
</protein>